<dbReference type="EMBL" id="FTOD01000003">
    <property type="protein sequence ID" value="SIS60309.1"/>
    <property type="molecule type" value="Genomic_DNA"/>
</dbReference>
<organism evidence="4 5">
    <name type="scientific">Kroppenstedtia eburnea</name>
    <dbReference type="NCBI Taxonomy" id="714067"/>
    <lineage>
        <taxon>Bacteria</taxon>
        <taxon>Bacillati</taxon>
        <taxon>Bacillota</taxon>
        <taxon>Bacilli</taxon>
        <taxon>Bacillales</taxon>
        <taxon>Thermoactinomycetaceae</taxon>
        <taxon>Kroppenstedtia</taxon>
    </lineage>
</organism>
<dbReference type="Pfam" id="PF00571">
    <property type="entry name" value="CBS"/>
    <property type="match status" value="2"/>
</dbReference>
<dbReference type="OrthoDB" id="9802114at2"/>
<evidence type="ECO:0000256" key="2">
    <source>
        <dbReference type="PROSITE-ProRule" id="PRU00703"/>
    </source>
</evidence>
<dbReference type="PROSITE" id="PS51371">
    <property type="entry name" value="CBS"/>
    <property type="match status" value="2"/>
</dbReference>
<dbReference type="PANTHER" id="PTHR43080:SF2">
    <property type="entry name" value="CBS DOMAIN-CONTAINING PROTEIN"/>
    <property type="match status" value="1"/>
</dbReference>
<dbReference type="InterPro" id="IPR051257">
    <property type="entry name" value="Diverse_CBS-Domain"/>
</dbReference>
<feature type="domain" description="CBS" evidence="3">
    <location>
        <begin position="72"/>
        <end position="131"/>
    </location>
</feature>
<evidence type="ECO:0000259" key="3">
    <source>
        <dbReference type="PROSITE" id="PS51371"/>
    </source>
</evidence>
<dbReference type="InterPro" id="IPR046342">
    <property type="entry name" value="CBS_dom_sf"/>
</dbReference>
<gene>
    <name evidence="4" type="ORF">SAMN05421790_10342</name>
</gene>
<dbReference type="SUPFAM" id="SSF54631">
    <property type="entry name" value="CBS-domain pair"/>
    <property type="match status" value="1"/>
</dbReference>
<reference evidence="5" key="1">
    <citation type="submission" date="2017-01" db="EMBL/GenBank/DDBJ databases">
        <authorList>
            <person name="Varghese N."/>
            <person name="Submissions S."/>
        </authorList>
    </citation>
    <scope>NUCLEOTIDE SEQUENCE [LARGE SCALE GENOMIC DNA]</scope>
    <source>
        <strain evidence="5">DSM 45196</strain>
    </source>
</reference>
<dbReference type="PANTHER" id="PTHR43080">
    <property type="entry name" value="CBS DOMAIN-CONTAINING PROTEIN CBSX3, MITOCHONDRIAL"/>
    <property type="match status" value="1"/>
</dbReference>
<protein>
    <submittedName>
        <fullName evidence="4">CBS domain-containing protein</fullName>
    </submittedName>
</protein>
<dbReference type="Gene3D" id="3.10.580.10">
    <property type="entry name" value="CBS-domain"/>
    <property type="match status" value="1"/>
</dbReference>
<dbReference type="InterPro" id="IPR000644">
    <property type="entry name" value="CBS_dom"/>
</dbReference>
<evidence type="ECO:0000313" key="5">
    <source>
        <dbReference type="Proteomes" id="UP000186795"/>
    </source>
</evidence>
<sequence>MSQLREIMTQNVASVSPQDNVYKAASLMRQHNIGSVPVVENGQVRGMVTDRDLVLRALAEQKNEQVTVGEVMTNQVVTGTPEMSVDEASSLMARNQIRRLPVVENNQLVGMVSLGDMAVRQPHVNEAGQALSNISEPSSPQM</sequence>
<keyword evidence="5" id="KW-1185">Reference proteome</keyword>
<dbReference type="CDD" id="cd04622">
    <property type="entry name" value="CBS_pair_HRP1_like"/>
    <property type="match status" value="1"/>
</dbReference>
<proteinExistence type="predicted"/>
<feature type="domain" description="CBS" evidence="3">
    <location>
        <begin position="8"/>
        <end position="64"/>
    </location>
</feature>
<evidence type="ECO:0000313" key="4">
    <source>
        <dbReference type="EMBL" id="SIS60309.1"/>
    </source>
</evidence>
<accession>A0A1N7KFL3</accession>
<name>A0A1N7KFL3_9BACL</name>
<dbReference type="RefSeq" id="WP_076523985.1">
    <property type="nucleotide sequence ID" value="NZ_CP048103.1"/>
</dbReference>
<keyword evidence="1 2" id="KW-0129">CBS domain</keyword>
<dbReference type="AlphaFoldDB" id="A0A1N7KFL3"/>
<evidence type="ECO:0000256" key="1">
    <source>
        <dbReference type="ARBA" id="ARBA00023122"/>
    </source>
</evidence>
<dbReference type="SMART" id="SM00116">
    <property type="entry name" value="CBS"/>
    <property type="match status" value="2"/>
</dbReference>
<dbReference type="Proteomes" id="UP000186795">
    <property type="component" value="Unassembled WGS sequence"/>
</dbReference>